<reference evidence="2 3" key="1">
    <citation type="submission" date="2018-04" db="EMBL/GenBank/DDBJ databases">
        <title>Complete genome sequences of Streptomyces lydicus strain WYEC and characterization of antagonistic properties of biological control agents.</title>
        <authorList>
            <person name="Mariita R.M."/>
            <person name="Sello J.K."/>
        </authorList>
    </citation>
    <scope>NUCLEOTIDE SEQUENCE [LARGE SCALE GENOMIC DNA]</scope>
    <source>
        <strain evidence="2 3">WYEC 108</strain>
    </source>
</reference>
<dbReference type="RefSeq" id="WP_127149866.1">
    <property type="nucleotide sequence ID" value="NZ_CP029042.1"/>
</dbReference>
<evidence type="ECO:0000313" key="2">
    <source>
        <dbReference type="EMBL" id="AZS70705.1"/>
    </source>
</evidence>
<gene>
    <name evidence="2" type="ORF">DDE74_06900</name>
</gene>
<evidence type="ECO:0000256" key="1">
    <source>
        <dbReference type="SAM" id="MobiDB-lite"/>
    </source>
</evidence>
<proteinExistence type="predicted"/>
<feature type="region of interest" description="Disordered" evidence="1">
    <location>
        <begin position="1"/>
        <end position="26"/>
    </location>
</feature>
<dbReference type="Proteomes" id="UP000275579">
    <property type="component" value="Chromosome"/>
</dbReference>
<protein>
    <submittedName>
        <fullName evidence="2">Uncharacterized protein</fullName>
    </submittedName>
</protein>
<dbReference type="AlphaFoldDB" id="A0A3Q9K813"/>
<dbReference type="EMBL" id="CP029042">
    <property type="protein sequence ID" value="AZS70705.1"/>
    <property type="molecule type" value="Genomic_DNA"/>
</dbReference>
<name>A0A3Q9K813_9ACTN</name>
<evidence type="ECO:0000313" key="3">
    <source>
        <dbReference type="Proteomes" id="UP000275579"/>
    </source>
</evidence>
<accession>A0A3Q9K813</accession>
<organism evidence="2 3">
    <name type="scientific">Streptomyces lydicus</name>
    <dbReference type="NCBI Taxonomy" id="47763"/>
    <lineage>
        <taxon>Bacteria</taxon>
        <taxon>Bacillati</taxon>
        <taxon>Actinomycetota</taxon>
        <taxon>Actinomycetes</taxon>
        <taxon>Kitasatosporales</taxon>
        <taxon>Streptomycetaceae</taxon>
        <taxon>Streptomyces</taxon>
    </lineage>
</organism>
<sequence length="59" mass="6034">MANMQVNGVGSFGQNQPKPGRSDFVLSSAAVPSGPFGGVVLDRCWLQAPASGFTGNPPE</sequence>
<feature type="compositionally biased region" description="Polar residues" evidence="1">
    <location>
        <begin position="1"/>
        <end position="17"/>
    </location>
</feature>